<feature type="compositionally biased region" description="Basic and acidic residues" evidence="1">
    <location>
        <begin position="552"/>
        <end position="574"/>
    </location>
</feature>
<proteinExistence type="predicted"/>
<gene>
    <name evidence="2" type="primary">Contig15103.g16103</name>
    <name evidence="2" type="ORF">STYLEM_4278</name>
</gene>
<sequence>MNNQRERTPIKFANNNYNNIQQYEENTSSIQTPQKSITFQKQSSSQFQIGESPASPEKFYNTASEEADSGLKSGSNTLTKTMRISYFGQTGEGTPSKLMFQRNSNAGVISPKNSRSPPSRAQNENGYMSMNSVTYLQQLHAAGGVSDQMKYSSPEVKLQSSYNRTSSLKNKSIERFKPIPITIKGDQDDLREESKTLIEAQLAEKNAKLRFLLGETNKPYANYQEDLLNIKVQKSGISNNLDKQRTSQLLNQQSSNDIEVWKCSHDNDPSNTNIKNAKKGKKKRVVKNKGKVGDISFQDSDIADEFDYQYSNTYTQRQASPMSRGLSSPKQDSINKLQRREMSKTPNMRQKSLGDDEDPHPFRTGNFDQDLDEFEKYEFIRKTCKEYKNSSLNSNDQKMFQHSSSLKNRKANFVRRMNQDIERRDNRDKTFDDIKDVIAMRSDTNNSTFNRSTSPRKDRMFTAASSPARNIMNSTNKRSSINGGMSPRKLKQKDAIEIYNRLTTLESKRQYAIEMMQEAKLKDEDAEYLNSTKNRRISKKDKKNCVRRLFDDAQRRKDTHEQQKLHQLQKEQEQFKQGNSKLFSSAKKGSNNNIAIVNSNLKSQYSYKKEQQPLKQLSKQHSKQNSQSMKSDQSKSFTNVRDEYSSSSHIQFNTQSQKVLNASQNIYKQQRNNMNSNALTGAMSAEDKLELFRQQQLQISAQLYSQRSSNNQEDDDNDHNQQYEQQMIYNDDNDDTNPYLYNNDSQVSRKSLSINNQ</sequence>
<accession>A0A077ZZB4</accession>
<feature type="compositionally biased region" description="Polar residues" evidence="1">
    <location>
        <begin position="613"/>
        <end position="651"/>
    </location>
</feature>
<reference evidence="2 3" key="1">
    <citation type="submission" date="2014-06" db="EMBL/GenBank/DDBJ databases">
        <authorList>
            <person name="Swart Estienne"/>
        </authorList>
    </citation>
    <scope>NUCLEOTIDE SEQUENCE [LARGE SCALE GENOMIC DNA]</scope>
    <source>
        <strain evidence="2 3">130c</strain>
    </source>
</reference>
<feature type="region of interest" description="Disordered" evidence="1">
    <location>
        <begin position="339"/>
        <end position="367"/>
    </location>
</feature>
<evidence type="ECO:0000313" key="2">
    <source>
        <dbReference type="EMBL" id="CDW75291.1"/>
    </source>
</evidence>
<keyword evidence="3" id="KW-1185">Reference proteome</keyword>
<evidence type="ECO:0000256" key="1">
    <source>
        <dbReference type="SAM" id="MobiDB-lite"/>
    </source>
</evidence>
<dbReference type="AlphaFoldDB" id="A0A077ZZB4"/>
<dbReference type="InParanoid" id="A0A077ZZB4"/>
<feature type="region of interest" description="Disordered" evidence="1">
    <location>
        <begin position="608"/>
        <end position="651"/>
    </location>
</feature>
<feature type="region of interest" description="Disordered" evidence="1">
    <location>
        <begin position="552"/>
        <end position="577"/>
    </location>
</feature>
<organism evidence="2 3">
    <name type="scientific">Stylonychia lemnae</name>
    <name type="common">Ciliate</name>
    <dbReference type="NCBI Taxonomy" id="5949"/>
    <lineage>
        <taxon>Eukaryota</taxon>
        <taxon>Sar</taxon>
        <taxon>Alveolata</taxon>
        <taxon>Ciliophora</taxon>
        <taxon>Intramacronucleata</taxon>
        <taxon>Spirotrichea</taxon>
        <taxon>Stichotrichia</taxon>
        <taxon>Sporadotrichida</taxon>
        <taxon>Oxytrichidae</taxon>
        <taxon>Stylonychinae</taxon>
        <taxon>Stylonychia</taxon>
    </lineage>
</organism>
<feature type="region of interest" description="Disordered" evidence="1">
    <location>
        <begin position="730"/>
        <end position="757"/>
    </location>
</feature>
<dbReference type="Proteomes" id="UP000039865">
    <property type="component" value="Unassembled WGS sequence"/>
</dbReference>
<feature type="compositionally biased region" description="Polar residues" evidence="1">
    <location>
        <begin position="739"/>
        <end position="757"/>
    </location>
</feature>
<dbReference type="EMBL" id="CCKQ01004148">
    <property type="protein sequence ID" value="CDW75291.1"/>
    <property type="molecule type" value="Genomic_DNA"/>
</dbReference>
<protein>
    <submittedName>
        <fullName evidence="2">Uncharacterized protein</fullName>
    </submittedName>
</protein>
<name>A0A077ZZB4_STYLE</name>
<evidence type="ECO:0000313" key="3">
    <source>
        <dbReference type="Proteomes" id="UP000039865"/>
    </source>
</evidence>